<dbReference type="InterPro" id="IPR006108">
    <property type="entry name" value="3HC_DH_C"/>
</dbReference>
<comment type="pathway">
    <text evidence="1">Lipid metabolism; butanoate metabolism.</text>
</comment>
<dbReference type="Gene3D" id="1.10.1040.10">
    <property type="entry name" value="N-(1-d-carboxylethyl)-l-norvaline Dehydrogenase, domain 2"/>
    <property type="match status" value="1"/>
</dbReference>
<organism evidence="3 4">
    <name type="scientific">Geomicrobium halophilum</name>
    <dbReference type="NCBI Taxonomy" id="549000"/>
    <lineage>
        <taxon>Bacteria</taxon>
        <taxon>Bacillati</taxon>
        <taxon>Bacillota</taxon>
        <taxon>Bacilli</taxon>
        <taxon>Bacillales</taxon>
        <taxon>Geomicrobium</taxon>
    </lineage>
</organism>
<feature type="domain" description="3-hydroxyacyl-CoA dehydrogenase C-terminal" evidence="2">
    <location>
        <begin position="22"/>
        <end position="69"/>
    </location>
</feature>
<dbReference type="GO" id="GO:0006631">
    <property type="term" value="P:fatty acid metabolic process"/>
    <property type="evidence" value="ECO:0007669"/>
    <property type="project" value="InterPro"/>
</dbReference>
<dbReference type="Pfam" id="PF00725">
    <property type="entry name" value="3HCDH"/>
    <property type="match status" value="1"/>
</dbReference>
<sequence>MGFFYRRRTIDEDHRYRKSIRHGIDVGYYVSEQRYKETGDPADKPSPVIEEKVKQGHLARKTGKGWYEYTT</sequence>
<comment type="caution">
    <text evidence="3">The sequence shown here is derived from an EMBL/GenBank/DDBJ whole genome shotgun (WGS) entry which is preliminary data.</text>
</comment>
<evidence type="ECO:0000313" key="4">
    <source>
        <dbReference type="Proteomes" id="UP000568839"/>
    </source>
</evidence>
<dbReference type="GO" id="GO:0016616">
    <property type="term" value="F:oxidoreductase activity, acting on the CH-OH group of donors, NAD or NADP as acceptor"/>
    <property type="evidence" value="ECO:0007669"/>
    <property type="project" value="InterPro"/>
</dbReference>
<gene>
    <name evidence="3" type="ORF">HNR44_002137</name>
</gene>
<proteinExistence type="predicted"/>
<dbReference type="EMBL" id="JACHHJ010000003">
    <property type="protein sequence ID" value="MBB6450154.1"/>
    <property type="molecule type" value="Genomic_DNA"/>
</dbReference>
<dbReference type="InterPro" id="IPR013328">
    <property type="entry name" value="6PGD_dom2"/>
</dbReference>
<reference evidence="3 4" key="1">
    <citation type="submission" date="2020-08" db="EMBL/GenBank/DDBJ databases">
        <title>Genomic Encyclopedia of Type Strains, Phase IV (KMG-IV): sequencing the most valuable type-strain genomes for metagenomic binning, comparative biology and taxonomic classification.</title>
        <authorList>
            <person name="Goeker M."/>
        </authorList>
    </citation>
    <scope>NUCLEOTIDE SEQUENCE [LARGE SCALE GENOMIC DNA]</scope>
    <source>
        <strain evidence="3 4">DSM 21769</strain>
    </source>
</reference>
<evidence type="ECO:0000256" key="1">
    <source>
        <dbReference type="ARBA" id="ARBA00005086"/>
    </source>
</evidence>
<protein>
    <submittedName>
        <fullName evidence="3">3-hydroxyacyl-CoA dehydrogenase</fullName>
    </submittedName>
</protein>
<dbReference type="Proteomes" id="UP000568839">
    <property type="component" value="Unassembled WGS sequence"/>
</dbReference>
<dbReference type="AlphaFoldDB" id="A0A841PQR1"/>
<evidence type="ECO:0000259" key="2">
    <source>
        <dbReference type="Pfam" id="PF00725"/>
    </source>
</evidence>
<dbReference type="SUPFAM" id="SSF48179">
    <property type="entry name" value="6-phosphogluconate dehydrogenase C-terminal domain-like"/>
    <property type="match status" value="1"/>
</dbReference>
<keyword evidence="4" id="KW-1185">Reference proteome</keyword>
<accession>A0A841PQR1</accession>
<dbReference type="InterPro" id="IPR008927">
    <property type="entry name" value="6-PGluconate_DH-like_C_sf"/>
</dbReference>
<evidence type="ECO:0000313" key="3">
    <source>
        <dbReference type="EMBL" id="MBB6450154.1"/>
    </source>
</evidence>
<name>A0A841PQR1_9BACL</name>